<sequence>MAEMLETATILEDSLIIIDELGRGTLTYDGFGLAWAISDDQSYGIHVAELAHFLPSVIKLAKRKAGELESFDDEAAVLDTKLIQEFQPTLASRLTAMTESIAIEEGEEDDDEVGPASTTPSAKRRKLVSTAATSQAELAELKRTVAEFRERMEAQPWTAKILA</sequence>
<gene>
    <name evidence="6" type="ORF">A4X06_0g1684</name>
</gene>
<dbReference type="InterPro" id="IPR000432">
    <property type="entry name" value="DNA_mismatch_repair_MutS_C"/>
</dbReference>
<dbReference type="GO" id="GO:0140664">
    <property type="term" value="F:ATP-dependent DNA damage sensor activity"/>
    <property type="evidence" value="ECO:0007669"/>
    <property type="project" value="InterPro"/>
</dbReference>
<dbReference type="GO" id="GO:0006298">
    <property type="term" value="P:mismatch repair"/>
    <property type="evidence" value="ECO:0007669"/>
    <property type="project" value="InterPro"/>
</dbReference>
<dbReference type="GO" id="GO:0006312">
    <property type="term" value="P:mitotic recombination"/>
    <property type="evidence" value="ECO:0007669"/>
    <property type="project" value="TreeGrafter"/>
</dbReference>
<name>A0A8X7MX48_9BASI</name>
<evidence type="ECO:0000256" key="2">
    <source>
        <dbReference type="ARBA" id="ARBA00022840"/>
    </source>
</evidence>
<accession>A0A8X7MX48</accession>
<keyword evidence="3" id="KW-0238">DNA-binding</keyword>
<feature type="compositionally biased region" description="Acidic residues" evidence="4">
    <location>
        <begin position="103"/>
        <end position="113"/>
    </location>
</feature>
<comment type="caution">
    <text evidence="6">The sequence shown here is derived from an EMBL/GenBank/DDBJ whole genome shotgun (WGS) entry which is preliminary data.</text>
</comment>
<evidence type="ECO:0000313" key="6">
    <source>
        <dbReference type="EMBL" id="KAE8253131.1"/>
    </source>
</evidence>
<evidence type="ECO:0000256" key="4">
    <source>
        <dbReference type="SAM" id="MobiDB-lite"/>
    </source>
</evidence>
<reference evidence="6" key="2">
    <citation type="journal article" date="2019" name="IMA Fungus">
        <title>Genome sequencing and comparison of five Tilletia species to identify candidate genes for the detection of regulated species infecting wheat.</title>
        <authorList>
            <person name="Nguyen H.D.T."/>
            <person name="Sultana T."/>
            <person name="Kesanakurti P."/>
            <person name="Hambleton S."/>
        </authorList>
    </citation>
    <scope>NUCLEOTIDE SEQUENCE</scope>
    <source>
        <strain evidence="6">DAOMC 236426</strain>
    </source>
</reference>
<evidence type="ECO:0000259" key="5">
    <source>
        <dbReference type="PROSITE" id="PS00486"/>
    </source>
</evidence>
<reference evidence="6" key="1">
    <citation type="submission" date="2016-04" db="EMBL/GenBank/DDBJ databases">
        <authorList>
            <person name="Nguyen H.D."/>
            <person name="Samba Siva P."/>
            <person name="Cullis J."/>
            <person name="Levesque C.A."/>
            <person name="Hambleton S."/>
        </authorList>
    </citation>
    <scope>NUCLEOTIDE SEQUENCE</scope>
    <source>
        <strain evidence="6">DAOMC 236426</strain>
    </source>
</reference>
<dbReference type="GO" id="GO:0005524">
    <property type="term" value="F:ATP binding"/>
    <property type="evidence" value="ECO:0007669"/>
    <property type="project" value="UniProtKB-KW"/>
</dbReference>
<keyword evidence="2" id="KW-0067">ATP-binding</keyword>
<dbReference type="GO" id="GO:0032301">
    <property type="term" value="C:MutSalpha complex"/>
    <property type="evidence" value="ECO:0007669"/>
    <property type="project" value="TreeGrafter"/>
</dbReference>
<protein>
    <recommendedName>
        <fullName evidence="5">DNA mismatch repair proteins mutS family domain-containing protein</fullName>
    </recommendedName>
</protein>
<dbReference type="Gene3D" id="3.40.50.300">
    <property type="entry name" value="P-loop containing nucleotide triphosphate hydrolases"/>
    <property type="match status" value="1"/>
</dbReference>
<dbReference type="EMBL" id="LWDE02000111">
    <property type="protein sequence ID" value="KAE8253131.1"/>
    <property type="molecule type" value="Genomic_DNA"/>
</dbReference>
<keyword evidence="7" id="KW-1185">Reference proteome</keyword>
<dbReference type="SMART" id="SM00534">
    <property type="entry name" value="MUTSac"/>
    <property type="match status" value="1"/>
</dbReference>
<dbReference type="PANTHER" id="PTHR11361:SF35">
    <property type="entry name" value="DNA MISMATCH REPAIR PROTEIN MSH2"/>
    <property type="match status" value="1"/>
</dbReference>
<feature type="region of interest" description="Disordered" evidence="4">
    <location>
        <begin position="103"/>
        <end position="128"/>
    </location>
</feature>
<dbReference type="AlphaFoldDB" id="A0A8X7MX48"/>
<evidence type="ECO:0000313" key="7">
    <source>
        <dbReference type="Proteomes" id="UP000077684"/>
    </source>
</evidence>
<dbReference type="Pfam" id="PF00488">
    <property type="entry name" value="MutS_V"/>
    <property type="match status" value="1"/>
</dbReference>
<evidence type="ECO:0000256" key="3">
    <source>
        <dbReference type="ARBA" id="ARBA00023125"/>
    </source>
</evidence>
<dbReference type="Proteomes" id="UP000077684">
    <property type="component" value="Unassembled WGS sequence"/>
</dbReference>
<evidence type="ECO:0000256" key="1">
    <source>
        <dbReference type="ARBA" id="ARBA00022741"/>
    </source>
</evidence>
<proteinExistence type="predicted"/>
<keyword evidence="1" id="KW-0547">Nucleotide-binding</keyword>
<organism evidence="6 7">
    <name type="scientific">Tilletia controversa</name>
    <name type="common">dwarf bunt fungus</name>
    <dbReference type="NCBI Taxonomy" id="13291"/>
    <lineage>
        <taxon>Eukaryota</taxon>
        <taxon>Fungi</taxon>
        <taxon>Dikarya</taxon>
        <taxon>Basidiomycota</taxon>
        <taxon>Ustilaginomycotina</taxon>
        <taxon>Exobasidiomycetes</taxon>
        <taxon>Tilletiales</taxon>
        <taxon>Tilletiaceae</taxon>
        <taxon>Tilletia</taxon>
    </lineage>
</organism>
<dbReference type="PANTHER" id="PTHR11361">
    <property type="entry name" value="DNA MISMATCH REPAIR PROTEIN MUTS FAMILY MEMBER"/>
    <property type="match status" value="1"/>
</dbReference>
<dbReference type="InterPro" id="IPR027417">
    <property type="entry name" value="P-loop_NTPase"/>
</dbReference>
<feature type="domain" description="DNA mismatch repair proteins mutS family" evidence="5">
    <location>
        <begin position="14"/>
        <end position="30"/>
    </location>
</feature>
<dbReference type="InterPro" id="IPR045076">
    <property type="entry name" value="MutS"/>
</dbReference>
<dbReference type="PROSITE" id="PS00486">
    <property type="entry name" value="DNA_MISMATCH_REPAIR_2"/>
    <property type="match status" value="1"/>
</dbReference>
<dbReference type="GO" id="GO:0030983">
    <property type="term" value="F:mismatched DNA binding"/>
    <property type="evidence" value="ECO:0007669"/>
    <property type="project" value="InterPro"/>
</dbReference>